<comment type="similarity">
    <text evidence="1">Belongs to the 'GDXG' lipolytic enzyme family.</text>
</comment>
<comment type="caution">
    <text evidence="4">The sequence shown here is derived from an EMBL/GenBank/DDBJ whole genome shotgun (WGS) entry which is preliminary data.</text>
</comment>
<evidence type="ECO:0000256" key="2">
    <source>
        <dbReference type="SAM" id="SignalP"/>
    </source>
</evidence>
<dbReference type="PANTHER" id="PTHR23024:SF467">
    <property type="entry name" value="CARBOXYLESTERASE 12-RELATED"/>
    <property type="match status" value="1"/>
</dbReference>
<organism evidence="4">
    <name type="scientific">Sesamum radiatum</name>
    <name type="common">Black benniseed</name>
    <dbReference type="NCBI Taxonomy" id="300843"/>
    <lineage>
        <taxon>Eukaryota</taxon>
        <taxon>Viridiplantae</taxon>
        <taxon>Streptophyta</taxon>
        <taxon>Embryophyta</taxon>
        <taxon>Tracheophyta</taxon>
        <taxon>Spermatophyta</taxon>
        <taxon>Magnoliopsida</taxon>
        <taxon>eudicotyledons</taxon>
        <taxon>Gunneridae</taxon>
        <taxon>Pentapetalae</taxon>
        <taxon>asterids</taxon>
        <taxon>lamiids</taxon>
        <taxon>Lamiales</taxon>
        <taxon>Pedaliaceae</taxon>
        <taxon>Sesamum</taxon>
    </lineage>
</organism>
<dbReference type="Gene3D" id="3.40.50.1820">
    <property type="entry name" value="alpha/beta hydrolase"/>
    <property type="match status" value="1"/>
</dbReference>
<reference evidence="4" key="1">
    <citation type="submission" date="2020-06" db="EMBL/GenBank/DDBJ databases">
        <authorList>
            <person name="Li T."/>
            <person name="Hu X."/>
            <person name="Zhang T."/>
            <person name="Song X."/>
            <person name="Zhang H."/>
            <person name="Dai N."/>
            <person name="Sheng W."/>
            <person name="Hou X."/>
            <person name="Wei L."/>
        </authorList>
    </citation>
    <scope>NUCLEOTIDE SEQUENCE</scope>
    <source>
        <strain evidence="4">G02</strain>
        <tissue evidence="4">Leaf</tissue>
    </source>
</reference>
<evidence type="ECO:0000259" key="3">
    <source>
        <dbReference type="Pfam" id="PF07859"/>
    </source>
</evidence>
<feature type="signal peptide" evidence="2">
    <location>
        <begin position="1"/>
        <end position="21"/>
    </location>
</feature>
<reference evidence="4" key="2">
    <citation type="journal article" date="2024" name="Plant">
        <title>Genomic evolution and insights into agronomic trait innovations of Sesamum species.</title>
        <authorList>
            <person name="Miao H."/>
            <person name="Wang L."/>
            <person name="Qu L."/>
            <person name="Liu H."/>
            <person name="Sun Y."/>
            <person name="Le M."/>
            <person name="Wang Q."/>
            <person name="Wei S."/>
            <person name="Zheng Y."/>
            <person name="Lin W."/>
            <person name="Duan Y."/>
            <person name="Cao H."/>
            <person name="Xiong S."/>
            <person name="Wang X."/>
            <person name="Wei L."/>
            <person name="Li C."/>
            <person name="Ma Q."/>
            <person name="Ju M."/>
            <person name="Zhao R."/>
            <person name="Li G."/>
            <person name="Mu C."/>
            <person name="Tian Q."/>
            <person name="Mei H."/>
            <person name="Zhang T."/>
            <person name="Gao T."/>
            <person name="Zhang H."/>
        </authorList>
    </citation>
    <scope>NUCLEOTIDE SEQUENCE</scope>
    <source>
        <strain evidence="4">G02</strain>
    </source>
</reference>
<feature type="chain" id="PRO_5043912698" evidence="2">
    <location>
        <begin position="22"/>
        <end position="337"/>
    </location>
</feature>
<dbReference type="InterPro" id="IPR029058">
    <property type="entry name" value="AB_hydrolase_fold"/>
</dbReference>
<dbReference type="AlphaFoldDB" id="A0AAW2RVL4"/>
<dbReference type="InterPro" id="IPR013094">
    <property type="entry name" value="AB_hydrolase_3"/>
</dbReference>
<sequence>MSTSTASVFLVLLLLRTSISANDSPDILYDISPFIRVYTNGTIQRFIGAGVAPPLTDPITRVRSKDIVIDPTVNVTARLYLPRNANPGKKIPLLVYFHGGAFFTESAASPPYHRHLNSVVARADVVAVSVNYRLAPENPLPICYEDSWLALKWVFSHFKGYGNEPWIKNYVDFRHVHVGGDSAGANIAHNMAIRAGSDDETGGVLLDGLFLNCPHFWGEKRIGDEDTSNIPIKNMMESIWVHAYPNSRGLDDPLLNPASDPNLSRLGCRKVLVYVAGNDILRGRGWYYKQALRKSGWNGIVKVVQVQGEEHDFGVRFPDTPNAIQMLQNFAAFLQLD</sequence>
<evidence type="ECO:0000256" key="1">
    <source>
        <dbReference type="ARBA" id="ARBA00010515"/>
    </source>
</evidence>
<dbReference type="Pfam" id="PF07859">
    <property type="entry name" value="Abhydrolase_3"/>
    <property type="match status" value="1"/>
</dbReference>
<dbReference type="PANTHER" id="PTHR23024">
    <property type="entry name" value="ARYLACETAMIDE DEACETYLASE"/>
    <property type="match status" value="1"/>
</dbReference>
<accession>A0AAW2RVL4</accession>
<gene>
    <name evidence="4" type="ORF">Sradi_2813700</name>
</gene>
<dbReference type="GO" id="GO:0016787">
    <property type="term" value="F:hydrolase activity"/>
    <property type="evidence" value="ECO:0007669"/>
    <property type="project" value="InterPro"/>
</dbReference>
<proteinExistence type="inferred from homology"/>
<dbReference type="InterPro" id="IPR050466">
    <property type="entry name" value="Carboxylest/Gibb_receptor"/>
</dbReference>
<protein>
    <submittedName>
        <fullName evidence="4">2-hydroxyisoflavanone dehydratase</fullName>
    </submittedName>
</protein>
<evidence type="ECO:0000313" key="4">
    <source>
        <dbReference type="EMBL" id="KAL0384194.1"/>
    </source>
</evidence>
<name>A0AAW2RVL4_SESRA</name>
<keyword evidence="2" id="KW-0732">Signal</keyword>
<feature type="domain" description="Alpha/beta hydrolase fold-3" evidence="3">
    <location>
        <begin position="94"/>
        <end position="313"/>
    </location>
</feature>
<dbReference type="SUPFAM" id="SSF53474">
    <property type="entry name" value="alpha/beta-Hydrolases"/>
    <property type="match status" value="1"/>
</dbReference>
<dbReference type="EMBL" id="JACGWJ010000012">
    <property type="protein sequence ID" value="KAL0384194.1"/>
    <property type="molecule type" value="Genomic_DNA"/>
</dbReference>